<dbReference type="EMBL" id="FNVU01000008">
    <property type="protein sequence ID" value="SEG68392.1"/>
    <property type="molecule type" value="Genomic_DNA"/>
</dbReference>
<dbReference type="PRINTS" id="PR00081">
    <property type="entry name" value="GDHRDH"/>
</dbReference>
<dbReference type="InterPro" id="IPR036291">
    <property type="entry name" value="NAD(P)-bd_dom_sf"/>
</dbReference>
<name>A0A1H6C649_9ACTN</name>
<dbReference type="InterPro" id="IPR002347">
    <property type="entry name" value="SDR_fam"/>
</dbReference>
<evidence type="ECO:0000256" key="2">
    <source>
        <dbReference type="ARBA" id="ARBA00023002"/>
    </source>
</evidence>
<evidence type="ECO:0000313" key="4">
    <source>
        <dbReference type="Proteomes" id="UP000236754"/>
    </source>
</evidence>
<dbReference type="Proteomes" id="UP000236754">
    <property type="component" value="Unassembled WGS sequence"/>
</dbReference>
<evidence type="ECO:0000256" key="1">
    <source>
        <dbReference type="ARBA" id="ARBA00006484"/>
    </source>
</evidence>
<gene>
    <name evidence="3" type="ORF">SAMN05216223_10890</name>
</gene>
<dbReference type="Gene3D" id="3.40.50.720">
    <property type="entry name" value="NAD(P)-binding Rossmann-like Domain"/>
    <property type="match status" value="1"/>
</dbReference>
<protein>
    <submittedName>
        <fullName evidence="3">3-oxoacyl-[acyl-carrier protein] reductase</fullName>
    </submittedName>
</protein>
<evidence type="ECO:0000313" key="3">
    <source>
        <dbReference type="EMBL" id="SEG68392.1"/>
    </source>
</evidence>
<organism evidence="3 4">
    <name type="scientific">Actinacidiphila yanglinensis</name>
    <dbReference type="NCBI Taxonomy" id="310779"/>
    <lineage>
        <taxon>Bacteria</taxon>
        <taxon>Bacillati</taxon>
        <taxon>Actinomycetota</taxon>
        <taxon>Actinomycetes</taxon>
        <taxon>Kitasatosporales</taxon>
        <taxon>Streptomycetaceae</taxon>
        <taxon>Actinacidiphila</taxon>
    </lineage>
</organism>
<reference evidence="3 4" key="1">
    <citation type="submission" date="2016-10" db="EMBL/GenBank/DDBJ databases">
        <authorList>
            <person name="de Groot N.N."/>
        </authorList>
    </citation>
    <scope>NUCLEOTIDE SEQUENCE [LARGE SCALE GENOMIC DNA]</scope>
    <source>
        <strain evidence="3 4">CGMCC 4.2023</strain>
    </source>
</reference>
<dbReference type="FunFam" id="3.40.50.720:FF:000084">
    <property type="entry name" value="Short-chain dehydrogenase reductase"/>
    <property type="match status" value="1"/>
</dbReference>
<keyword evidence="4" id="KW-1185">Reference proteome</keyword>
<dbReference type="SUPFAM" id="SSF51735">
    <property type="entry name" value="NAD(P)-binding Rossmann-fold domains"/>
    <property type="match status" value="1"/>
</dbReference>
<sequence length="255" mass="26219">MDLGLAGRTAFITGGSGGIGLAIGLALQKEGVEVTVCGRDPERLKECGLPGVQADVTDPDALGRAVDEAAERMGGLDLLVANAGGAHGGGLLDSTPEDWLRTYQVNVLHAAHAVRAAVPHFEGRGGGSALVVASITGWKPGPKSSYASAKAAEIHLAATLGQELGPRNIRVNALSPGSVMFEGGGWAWFRDNRPDQFEAFARDDFPAGRLVDLQEVADVACFLLSPRAGGVNGANICVDGAQDHPSAGRFFPSGA</sequence>
<dbReference type="CDD" id="cd05233">
    <property type="entry name" value="SDR_c"/>
    <property type="match status" value="1"/>
</dbReference>
<dbReference type="PANTHER" id="PTHR42760">
    <property type="entry name" value="SHORT-CHAIN DEHYDROGENASES/REDUCTASES FAMILY MEMBER"/>
    <property type="match status" value="1"/>
</dbReference>
<dbReference type="Pfam" id="PF13561">
    <property type="entry name" value="adh_short_C2"/>
    <property type="match status" value="1"/>
</dbReference>
<dbReference type="GO" id="GO:0016616">
    <property type="term" value="F:oxidoreductase activity, acting on the CH-OH group of donors, NAD or NADP as acceptor"/>
    <property type="evidence" value="ECO:0007669"/>
    <property type="project" value="TreeGrafter"/>
</dbReference>
<accession>A0A1H6C649</accession>
<proteinExistence type="inferred from homology"/>
<keyword evidence="2" id="KW-0560">Oxidoreductase</keyword>
<dbReference type="OrthoDB" id="3208554at2"/>
<comment type="similarity">
    <text evidence="1">Belongs to the short-chain dehydrogenases/reductases (SDR) family.</text>
</comment>
<dbReference type="RefSeq" id="WP_103887203.1">
    <property type="nucleotide sequence ID" value="NZ_FNVU01000008.1"/>
</dbReference>
<dbReference type="AlphaFoldDB" id="A0A1H6C649"/>